<dbReference type="InterPro" id="IPR042001">
    <property type="entry name" value="Sortase_F"/>
</dbReference>
<evidence type="ECO:0000313" key="2">
    <source>
        <dbReference type="EMBL" id="ACY98043.1"/>
    </source>
</evidence>
<dbReference type="HOGENOM" id="CLU_062592_5_2_11"/>
<dbReference type="CDD" id="cd05829">
    <property type="entry name" value="Sortase_F"/>
    <property type="match status" value="1"/>
</dbReference>
<dbReference type="RefSeq" id="WP_012852827.1">
    <property type="nucleotide sequence ID" value="NC_013510.1"/>
</dbReference>
<sequence length="196" mass="21051">MAGSSGAGYLVALGLVAVAALHMHDAAGRDRAADAPEGRVLPAAEPLRVEIPRIGVRAPVRGVGRNHDGTLQVPPLSRPQEVGWYRHGPPPGSRGAAVLVGHYDDLRGPAVFHRLGELRRGDVVRVVRRDGRVAVFTVDASEQVAKSAFPTHRVYGPVRHAGLRLITCGGTFDRARRSYRDNLIVYARLTDARPAA</sequence>
<accession>D1A3Z0</accession>
<evidence type="ECO:0000256" key="1">
    <source>
        <dbReference type="ARBA" id="ARBA00022801"/>
    </source>
</evidence>
<dbReference type="NCBIfam" id="NF033748">
    <property type="entry name" value="class_F_sortase"/>
    <property type="match status" value="1"/>
</dbReference>
<reference evidence="2 3" key="1">
    <citation type="journal article" date="2011" name="Stand. Genomic Sci.">
        <title>Complete genome sequence of Thermomonospora curvata type strain (B9).</title>
        <authorList>
            <person name="Chertkov O."/>
            <person name="Sikorski J."/>
            <person name="Nolan M."/>
            <person name="Lapidus A."/>
            <person name="Lucas S."/>
            <person name="Del Rio T.G."/>
            <person name="Tice H."/>
            <person name="Cheng J.F."/>
            <person name="Goodwin L."/>
            <person name="Pitluck S."/>
            <person name="Liolios K."/>
            <person name="Ivanova N."/>
            <person name="Mavromatis K."/>
            <person name="Mikhailova N."/>
            <person name="Ovchinnikova G."/>
            <person name="Pati A."/>
            <person name="Chen A."/>
            <person name="Palaniappan K."/>
            <person name="Djao O.D."/>
            <person name="Land M."/>
            <person name="Hauser L."/>
            <person name="Chang Y.J."/>
            <person name="Jeffries C.D."/>
            <person name="Brettin T."/>
            <person name="Han C."/>
            <person name="Detter J.C."/>
            <person name="Rohde M."/>
            <person name="Goker M."/>
            <person name="Woyke T."/>
            <person name="Bristow J."/>
            <person name="Eisen J.A."/>
            <person name="Markowitz V."/>
            <person name="Hugenholtz P."/>
            <person name="Klenk H.P."/>
            <person name="Kyrpides N.C."/>
        </authorList>
    </citation>
    <scope>NUCLEOTIDE SEQUENCE [LARGE SCALE GENOMIC DNA]</scope>
    <source>
        <strain evidence="3">ATCC 19995 / DSM 43183 / JCM 3096 / KCTC 9072 / NBRC 15933 / NCIMB 10081 / Henssen B9</strain>
    </source>
</reference>
<dbReference type="Gene3D" id="2.40.260.10">
    <property type="entry name" value="Sortase"/>
    <property type="match status" value="1"/>
</dbReference>
<keyword evidence="3" id="KW-1185">Reference proteome</keyword>
<organism evidence="2 3">
    <name type="scientific">Thermomonospora curvata (strain ATCC 19995 / DSM 43183 / JCM 3096 / KCTC 9072 / NBRC 15933 / NCIMB 10081 / Henssen B9)</name>
    <dbReference type="NCBI Taxonomy" id="471852"/>
    <lineage>
        <taxon>Bacteria</taxon>
        <taxon>Bacillati</taxon>
        <taxon>Actinomycetota</taxon>
        <taxon>Actinomycetes</taxon>
        <taxon>Streptosporangiales</taxon>
        <taxon>Thermomonosporaceae</taxon>
        <taxon>Thermomonospora</taxon>
    </lineage>
</organism>
<dbReference type="GO" id="GO:0016787">
    <property type="term" value="F:hydrolase activity"/>
    <property type="evidence" value="ECO:0007669"/>
    <property type="project" value="UniProtKB-KW"/>
</dbReference>
<dbReference type="EMBL" id="CP001738">
    <property type="protein sequence ID" value="ACY98043.1"/>
    <property type="molecule type" value="Genomic_DNA"/>
</dbReference>
<protein>
    <submittedName>
        <fullName evidence="2">Peptidase C60 sortase A and B</fullName>
    </submittedName>
</protein>
<proteinExistence type="predicted"/>
<dbReference type="SUPFAM" id="SSF63817">
    <property type="entry name" value="Sortase"/>
    <property type="match status" value="1"/>
</dbReference>
<evidence type="ECO:0000313" key="3">
    <source>
        <dbReference type="Proteomes" id="UP000001918"/>
    </source>
</evidence>
<gene>
    <name evidence="2" type="ordered locus">Tcur_2482</name>
</gene>
<dbReference type="Pfam" id="PF04203">
    <property type="entry name" value="Sortase"/>
    <property type="match status" value="1"/>
</dbReference>
<dbReference type="Proteomes" id="UP000001918">
    <property type="component" value="Chromosome"/>
</dbReference>
<keyword evidence="1" id="KW-0378">Hydrolase</keyword>
<dbReference type="InterPro" id="IPR023365">
    <property type="entry name" value="Sortase_dom-sf"/>
</dbReference>
<dbReference type="InterPro" id="IPR005754">
    <property type="entry name" value="Sortase"/>
</dbReference>
<dbReference type="AlphaFoldDB" id="D1A3Z0"/>
<dbReference type="STRING" id="471852.Tcur_2482"/>
<dbReference type="KEGG" id="tcu:Tcur_2482"/>
<name>D1A3Z0_THECD</name>
<dbReference type="eggNOG" id="COG3764">
    <property type="taxonomic scope" value="Bacteria"/>
</dbReference>